<proteinExistence type="predicted"/>
<comment type="caution">
    <text evidence="2">The sequence shown here is derived from an EMBL/GenBank/DDBJ whole genome shotgun (WGS) entry which is preliminary data.</text>
</comment>
<accession>A0ABR1W441</accession>
<feature type="region of interest" description="Disordered" evidence="1">
    <location>
        <begin position="119"/>
        <end position="153"/>
    </location>
</feature>
<evidence type="ECO:0000313" key="3">
    <source>
        <dbReference type="Proteomes" id="UP001446871"/>
    </source>
</evidence>
<gene>
    <name evidence="2" type="ORF">PG996_003093</name>
</gene>
<evidence type="ECO:0000313" key="2">
    <source>
        <dbReference type="EMBL" id="KAK8076923.1"/>
    </source>
</evidence>
<protein>
    <submittedName>
        <fullName evidence="2">Uncharacterized protein</fullName>
    </submittedName>
</protein>
<organism evidence="2 3">
    <name type="scientific">Apiospora saccharicola</name>
    <dbReference type="NCBI Taxonomy" id="335842"/>
    <lineage>
        <taxon>Eukaryota</taxon>
        <taxon>Fungi</taxon>
        <taxon>Dikarya</taxon>
        <taxon>Ascomycota</taxon>
        <taxon>Pezizomycotina</taxon>
        <taxon>Sordariomycetes</taxon>
        <taxon>Xylariomycetidae</taxon>
        <taxon>Amphisphaeriales</taxon>
        <taxon>Apiosporaceae</taxon>
        <taxon>Apiospora</taxon>
    </lineage>
</organism>
<evidence type="ECO:0000256" key="1">
    <source>
        <dbReference type="SAM" id="MobiDB-lite"/>
    </source>
</evidence>
<reference evidence="2 3" key="1">
    <citation type="submission" date="2023-01" db="EMBL/GenBank/DDBJ databases">
        <title>Analysis of 21 Apiospora genomes using comparative genomics revels a genus with tremendous synthesis potential of carbohydrate active enzymes and secondary metabolites.</title>
        <authorList>
            <person name="Sorensen T."/>
        </authorList>
    </citation>
    <scope>NUCLEOTIDE SEQUENCE [LARGE SCALE GENOMIC DNA]</scope>
    <source>
        <strain evidence="2 3">CBS 83171</strain>
    </source>
</reference>
<dbReference type="EMBL" id="JAQQWM010000002">
    <property type="protein sequence ID" value="KAK8076923.1"/>
    <property type="molecule type" value="Genomic_DNA"/>
</dbReference>
<name>A0ABR1W441_9PEZI</name>
<feature type="compositionally biased region" description="Acidic residues" evidence="1">
    <location>
        <begin position="129"/>
        <end position="142"/>
    </location>
</feature>
<keyword evidence="3" id="KW-1185">Reference proteome</keyword>
<sequence>METIVLPRGRRTTDDWVNNNLAPLLAGIAFLTKWQIISLETENPEPKVYAKAREQVLKAVMKARDAVEVKGFEDDSGAAWDGWSDIKTKDIDRTVEKGTKSGWQESSWFGSIQDMVDACGTGKDNQGSDPDEGGGDDDDEDIDRMQMQRGDSMFQGRWVMTDRKREEYRHWKEDVLMRIEEIKKEQKAQEIAVDGDVAA</sequence>
<dbReference type="Proteomes" id="UP001446871">
    <property type="component" value="Unassembled WGS sequence"/>
</dbReference>